<feature type="region of interest" description="Disordered" evidence="1">
    <location>
        <begin position="724"/>
        <end position="744"/>
    </location>
</feature>
<feature type="compositionally biased region" description="Low complexity" evidence="1">
    <location>
        <begin position="361"/>
        <end position="377"/>
    </location>
</feature>
<evidence type="ECO:0000313" key="2">
    <source>
        <dbReference type="EMBL" id="CAF0956310.1"/>
    </source>
</evidence>
<accession>A0A814DIJ0</accession>
<dbReference type="EMBL" id="CAJNOC010002879">
    <property type="protein sequence ID" value="CAF0956310.1"/>
    <property type="molecule type" value="Genomic_DNA"/>
</dbReference>
<dbReference type="AlphaFoldDB" id="A0A814DIJ0"/>
<comment type="caution">
    <text evidence="2">The sequence shown here is derived from an EMBL/GenBank/DDBJ whole genome shotgun (WGS) entry which is preliminary data.</text>
</comment>
<proteinExistence type="predicted"/>
<feature type="region of interest" description="Disordered" evidence="1">
    <location>
        <begin position="659"/>
        <end position="683"/>
    </location>
</feature>
<dbReference type="OrthoDB" id="10028240at2759"/>
<feature type="compositionally biased region" description="Polar residues" evidence="1">
    <location>
        <begin position="659"/>
        <end position="670"/>
    </location>
</feature>
<evidence type="ECO:0000313" key="3">
    <source>
        <dbReference type="Proteomes" id="UP000663879"/>
    </source>
</evidence>
<feature type="region of interest" description="Disordered" evidence="1">
    <location>
        <begin position="361"/>
        <end position="388"/>
    </location>
</feature>
<organism evidence="2 3">
    <name type="scientific">Brachionus calyciflorus</name>
    <dbReference type="NCBI Taxonomy" id="104777"/>
    <lineage>
        <taxon>Eukaryota</taxon>
        <taxon>Metazoa</taxon>
        <taxon>Spiralia</taxon>
        <taxon>Gnathifera</taxon>
        <taxon>Rotifera</taxon>
        <taxon>Eurotatoria</taxon>
        <taxon>Monogononta</taxon>
        <taxon>Pseudotrocha</taxon>
        <taxon>Ploima</taxon>
        <taxon>Brachionidae</taxon>
        <taxon>Brachionus</taxon>
    </lineage>
</organism>
<reference evidence="2" key="1">
    <citation type="submission" date="2021-02" db="EMBL/GenBank/DDBJ databases">
        <authorList>
            <person name="Nowell W R."/>
        </authorList>
    </citation>
    <scope>NUCLEOTIDE SEQUENCE</scope>
    <source>
        <strain evidence="2">Ploen Becks lab</strain>
    </source>
</reference>
<keyword evidence="3" id="KW-1185">Reference proteome</keyword>
<feature type="compositionally biased region" description="Polar residues" evidence="1">
    <location>
        <begin position="378"/>
        <end position="388"/>
    </location>
</feature>
<dbReference type="Proteomes" id="UP000663879">
    <property type="component" value="Unassembled WGS sequence"/>
</dbReference>
<sequence>MKPVRHLFSIKKTTDGKKSNVNTNRLLCNKTNRELITENNSNDNNNNLYEINCSGINYSNCTNSTKGRFRTQFLIKFHPFTFKFRDKRNFFKSLQQQDNNFKSKNRKKMSQRCCLSVSVVPSDKQSSNKNKNKNKLNTSLSNNHNNNSNLIVNKKNEDDDLLDDSPYTKEIDKERLIKDDDKSYTLSNTSLNKTQQSNTLQIMNKSTSKNLNDIITSASSISSTNGIKTEHVSNNQILPEQIIDYVNTIHTPSTTSSSSSCATLNNNILIEQTRRLSIVSNQSNSSILLPMKNYDNKKLAKCSEFNLRINHLRFIDDSATSTALTSPVGSITQLNIVKKSRQPQQQHKLLSSCSSTSSSRTISLTASSTSSGQSTPTQIPTRTKRISSIQRQANVQSSTETLCSDDTSQLQRQHELLTQNYLKEIKHRNSSELDDEEIKDRQRNSFKSFDSEDDNYYSYLYEENKKLLEKCKMEKLMAKQNGKSNDSDSSSACSSLKNFRIKKFDCSVASNQYYSFPSVPRNGYVKQGDERIYAYDNFDCINECLEEIDHFNSGNVDEDEEDETSNLVEDGFIRMSSPVDDCLNNSINNTNVDTGLDTTAELNDLELSSNDYNNVPNFPNVGSSPVSEEFLNTSSDIEPETLIDSNSKTNSDYDGIIIHNSSDSNTNEIASLSDDNGDINDDDFGFEKFDQNQIKYLTSSQQQQQRTPHSIMKTKNSCLKNYEQQLESHSNSDSPDLGVSSGQLSQKPKVRFNLDINYEKEREWNRVNKLIGDASNTQIEWTQEVEV</sequence>
<name>A0A814DIJ0_9BILA</name>
<gene>
    <name evidence="2" type="ORF">OXX778_LOCUS14212</name>
</gene>
<feature type="compositionally biased region" description="Low complexity" evidence="1">
    <location>
        <begin position="122"/>
        <end position="153"/>
    </location>
</feature>
<feature type="region of interest" description="Disordered" evidence="1">
    <location>
        <begin position="118"/>
        <end position="165"/>
    </location>
</feature>
<protein>
    <submittedName>
        <fullName evidence="2">Uncharacterized protein</fullName>
    </submittedName>
</protein>
<evidence type="ECO:0000256" key="1">
    <source>
        <dbReference type="SAM" id="MobiDB-lite"/>
    </source>
</evidence>